<dbReference type="PANTHER" id="PTHR11035">
    <property type="entry name" value="VERY-LONG-CHAIN (3R)-3-HYDROXYACYL-COA DEHYDRATASE"/>
    <property type="match status" value="1"/>
</dbReference>
<keyword evidence="8 14" id="KW-1133">Transmembrane helix</keyword>
<evidence type="ECO:0000256" key="4">
    <source>
        <dbReference type="ARBA" id="ARBA00013122"/>
    </source>
</evidence>
<evidence type="ECO:0000313" key="16">
    <source>
        <dbReference type="Proteomes" id="UP000277580"/>
    </source>
</evidence>
<dbReference type="PANTHER" id="PTHR11035:SF3">
    <property type="entry name" value="VERY-LONG-CHAIN (3R)-3-HYDROXYACYL-COA DEHYDRATASE"/>
    <property type="match status" value="1"/>
</dbReference>
<evidence type="ECO:0000256" key="8">
    <source>
        <dbReference type="ARBA" id="ARBA00022989"/>
    </source>
</evidence>
<comment type="caution">
    <text evidence="14">Lacks conserved residue(s) required for the propagation of feature annotation.</text>
</comment>
<comment type="similarity">
    <text evidence="3 14">Belongs to the very long-chain fatty acids dehydratase HACD family.</text>
</comment>
<name>A0A3N4KR48_9PEZI</name>
<comment type="catalytic activity">
    <reaction evidence="13 14">
        <text>a very-long-chain (3R)-3-hydroxyacyl-CoA = a very-long-chain (2E)-enoyl-CoA + H2O</text>
        <dbReference type="Rhea" id="RHEA:45812"/>
        <dbReference type="ChEBI" id="CHEBI:15377"/>
        <dbReference type="ChEBI" id="CHEBI:83728"/>
        <dbReference type="ChEBI" id="CHEBI:85440"/>
        <dbReference type="EC" id="4.2.1.134"/>
    </reaction>
</comment>
<keyword evidence="5 14" id="KW-0444">Lipid biosynthesis</keyword>
<evidence type="ECO:0000256" key="9">
    <source>
        <dbReference type="ARBA" id="ARBA00023098"/>
    </source>
</evidence>
<evidence type="ECO:0000256" key="1">
    <source>
        <dbReference type="ARBA" id="ARBA00004141"/>
    </source>
</evidence>
<feature type="transmembrane region" description="Helical" evidence="14">
    <location>
        <begin position="169"/>
        <end position="189"/>
    </location>
</feature>
<dbReference type="EMBL" id="ML119125">
    <property type="protein sequence ID" value="RPB12956.1"/>
    <property type="molecule type" value="Genomic_DNA"/>
</dbReference>
<dbReference type="AlphaFoldDB" id="A0A3N4KR48"/>
<evidence type="ECO:0000313" key="15">
    <source>
        <dbReference type="EMBL" id="RPB12956.1"/>
    </source>
</evidence>
<keyword evidence="9 14" id="KW-0443">Lipid metabolism</keyword>
<dbReference type="InParanoid" id="A0A3N4KR48"/>
<dbReference type="GO" id="GO:0102158">
    <property type="term" value="F:very-long-chain (3R)-3-hydroxyacyl-CoA dehydratase activity"/>
    <property type="evidence" value="ECO:0007669"/>
    <property type="project" value="UniProtKB-EC"/>
</dbReference>
<protein>
    <recommendedName>
        <fullName evidence="4 14">Very-long-chain (3R)-3-hydroxyacyl-CoA dehydratase</fullName>
        <ecNumber evidence="4 14">4.2.1.134</ecNumber>
    </recommendedName>
</protein>
<dbReference type="EC" id="4.2.1.134" evidence="4 14"/>
<evidence type="ECO:0000256" key="10">
    <source>
        <dbReference type="ARBA" id="ARBA00023136"/>
    </source>
</evidence>
<dbReference type="STRING" id="1392247.A0A3N4KR48"/>
<keyword evidence="11 14" id="KW-0275">Fatty acid biosynthesis</keyword>
<evidence type="ECO:0000256" key="7">
    <source>
        <dbReference type="ARBA" id="ARBA00022832"/>
    </source>
</evidence>
<evidence type="ECO:0000256" key="5">
    <source>
        <dbReference type="ARBA" id="ARBA00022516"/>
    </source>
</evidence>
<evidence type="ECO:0000256" key="13">
    <source>
        <dbReference type="ARBA" id="ARBA00036671"/>
    </source>
</evidence>
<proteinExistence type="inferred from homology"/>
<gene>
    <name evidence="15" type="ORF">P167DRAFT_564812</name>
</gene>
<keyword evidence="14" id="KW-0256">Endoplasmic reticulum</keyword>
<accession>A0A3N4KR48</accession>
<keyword evidence="16" id="KW-1185">Reference proteome</keyword>
<keyword evidence="6 14" id="KW-0812">Transmembrane</keyword>
<dbReference type="FunCoup" id="A0A3N4KR48">
    <property type="interactions" value="542"/>
</dbReference>
<dbReference type="InterPro" id="IPR007482">
    <property type="entry name" value="Tyr_Pase-like_PTPLA"/>
</dbReference>
<keyword evidence="12 14" id="KW-0456">Lyase</keyword>
<evidence type="ECO:0000256" key="2">
    <source>
        <dbReference type="ARBA" id="ARBA00005194"/>
    </source>
</evidence>
<comment type="pathway">
    <text evidence="2 14">Lipid metabolism; fatty acid biosynthesis.</text>
</comment>
<keyword evidence="7 14" id="KW-0276">Fatty acid metabolism</keyword>
<comment type="subcellular location">
    <subcellularLocation>
        <location evidence="14">Endoplasmic reticulum membrane</location>
        <topology evidence="14">Multi-pass membrane protein</topology>
    </subcellularLocation>
    <subcellularLocation>
        <location evidence="1">Membrane</location>
        <topology evidence="1">Multi-pass membrane protein</topology>
    </subcellularLocation>
</comment>
<dbReference type="GO" id="GO:0030148">
    <property type="term" value="P:sphingolipid biosynthetic process"/>
    <property type="evidence" value="ECO:0007669"/>
    <property type="project" value="TreeGrafter"/>
</dbReference>
<dbReference type="Proteomes" id="UP000277580">
    <property type="component" value="Unassembled WGS sequence"/>
</dbReference>
<evidence type="ECO:0000256" key="12">
    <source>
        <dbReference type="ARBA" id="ARBA00023239"/>
    </source>
</evidence>
<sequence length="210" mass="24166">MERSRAKRSFKDQYLIAYNALSCVLWFGVLGRTILLLPLVGHENVYGGVGEYTKLTQTLALLEIVHIVLGLLRSSLFTTIVQVSSRILLVWGVANLFEAPQESLAYSTMLIAWSITEVYRYSYYVTNILGRTPGFLTWLRYNTFFVLYPLGAGSEAVCIFRALSEAKEFNINYYYFLVAVLLTYPPGLYKQYTHMISQRRKNIRGKKRQN</sequence>
<organism evidence="15 16">
    <name type="scientific">Morchella conica CCBAS932</name>
    <dbReference type="NCBI Taxonomy" id="1392247"/>
    <lineage>
        <taxon>Eukaryota</taxon>
        <taxon>Fungi</taxon>
        <taxon>Dikarya</taxon>
        <taxon>Ascomycota</taxon>
        <taxon>Pezizomycotina</taxon>
        <taxon>Pezizomycetes</taxon>
        <taxon>Pezizales</taxon>
        <taxon>Morchellaceae</taxon>
        <taxon>Morchella</taxon>
    </lineage>
</organism>
<comment type="function">
    <text evidence="14">Catalyzes the third of the four reactions of the long-chain fatty acids elongation cycle. This endoplasmic reticulum-bound enzymatic process, allows the addition of two carbons to the chain of long- and very long-chain fatty acids/VLCFAs per cycle. This enzyme catalyzes the dehydration of the 3-hydroxyacyl-CoA intermediate into trans-2,3-enoyl-CoA, within each cycle of fatty acid elongation. Thereby, it participates to the production of VLCFAs of different chain lengths that are involved in multiple biological processes as precursors of membrane lipids and lipid mediators.</text>
</comment>
<dbReference type="UniPathway" id="UPA00094"/>
<feature type="transmembrane region" description="Helical" evidence="14">
    <location>
        <begin position="55"/>
        <end position="72"/>
    </location>
</feature>
<dbReference type="GO" id="GO:0042761">
    <property type="term" value="P:very long-chain fatty acid biosynthetic process"/>
    <property type="evidence" value="ECO:0007669"/>
    <property type="project" value="TreeGrafter"/>
</dbReference>
<dbReference type="Pfam" id="PF04387">
    <property type="entry name" value="PTPLA"/>
    <property type="match status" value="1"/>
</dbReference>
<keyword evidence="10 14" id="KW-0472">Membrane</keyword>
<dbReference type="GO" id="GO:0030497">
    <property type="term" value="P:fatty acid elongation"/>
    <property type="evidence" value="ECO:0007669"/>
    <property type="project" value="TreeGrafter"/>
</dbReference>
<dbReference type="GO" id="GO:0005789">
    <property type="term" value="C:endoplasmic reticulum membrane"/>
    <property type="evidence" value="ECO:0007669"/>
    <property type="project" value="UniProtKB-SubCell"/>
</dbReference>
<evidence type="ECO:0000256" key="14">
    <source>
        <dbReference type="RuleBase" id="RU363109"/>
    </source>
</evidence>
<feature type="transmembrane region" description="Helical" evidence="14">
    <location>
        <begin position="15"/>
        <end position="35"/>
    </location>
</feature>
<reference evidence="15 16" key="1">
    <citation type="journal article" date="2018" name="Nat. Ecol. Evol.">
        <title>Pezizomycetes genomes reveal the molecular basis of ectomycorrhizal truffle lifestyle.</title>
        <authorList>
            <person name="Murat C."/>
            <person name="Payen T."/>
            <person name="Noel B."/>
            <person name="Kuo A."/>
            <person name="Morin E."/>
            <person name="Chen J."/>
            <person name="Kohler A."/>
            <person name="Krizsan K."/>
            <person name="Balestrini R."/>
            <person name="Da Silva C."/>
            <person name="Montanini B."/>
            <person name="Hainaut M."/>
            <person name="Levati E."/>
            <person name="Barry K.W."/>
            <person name="Belfiori B."/>
            <person name="Cichocki N."/>
            <person name="Clum A."/>
            <person name="Dockter R.B."/>
            <person name="Fauchery L."/>
            <person name="Guy J."/>
            <person name="Iotti M."/>
            <person name="Le Tacon F."/>
            <person name="Lindquist E.A."/>
            <person name="Lipzen A."/>
            <person name="Malagnac F."/>
            <person name="Mello A."/>
            <person name="Molinier V."/>
            <person name="Miyauchi S."/>
            <person name="Poulain J."/>
            <person name="Riccioni C."/>
            <person name="Rubini A."/>
            <person name="Sitrit Y."/>
            <person name="Splivallo R."/>
            <person name="Traeger S."/>
            <person name="Wang M."/>
            <person name="Zifcakova L."/>
            <person name="Wipf D."/>
            <person name="Zambonelli A."/>
            <person name="Paolocci F."/>
            <person name="Nowrousian M."/>
            <person name="Ottonello S."/>
            <person name="Baldrian P."/>
            <person name="Spatafora J.W."/>
            <person name="Henrissat B."/>
            <person name="Nagy L.G."/>
            <person name="Aury J.M."/>
            <person name="Wincker P."/>
            <person name="Grigoriev I.V."/>
            <person name="Bonfante P."/>
            <person name="Martin F.M."/>
        </authorList>
    </citation>
    <scope>NUCLEOTIDE SEQUENCE [LARGE SCALE GENOMIC DNA]</scope>
    <source>
        <strain evidence="15 16">CCBAS932</strain>
    </source>
</reference>
<evidence type="ECO:0000256" key="3">
    <source>
        <dbReference type="ARBA" id="ARBA00007811"/>
    </source>
</evidence>
<evidence type="ECO:0000256" key="11">
    <source>
        <dbReference type="ARBA" id="ARBA00023160"/>
    </source>
</evidence>
<evidence type="ECO:0000256" key="6">
    <source>
        <dbReference type="ARBA" id="ARBA00022692"/>
    </source>
</evidence>
<feature type="transmembrane region" description="Helical" evidence="14">
    <location>
        <begin position="144"/>
        <end position="163"/>
    </location>
</feature>
<dbReference type="OrthoDB" id="46988at2759"/>